<comment type="caution">
    <text evidence="1">The sequence shown here is derived from an EMBL/GenBank/DDBJ whole genome shotgun (WGS) entry which is preliminary data.</text>
</comment>
<dbReference type="Proteomes" id="UP001501600">
    <property type="component" value="Unassembled WGS sequence"/>
</dbReference>
<organism evidence="1 2">
    <name type="scientific">Ferrimonas gelatinilytica</name>
    <dbReference type="NCBI Taxonomy" id="1255257"/>
    <lineage>
        <taxon>Bacteria</taxon>
        <taxon>Pseudomonadati</taxon>
        <taxon>Pseudomonadota</taxon>
        <taxon>Gammaproteobacteria</taxon>
        <taxon>Alteromonadales</taxon>
        <taxon>Ferrimonadaceae</taxon>
        <taxon>Ferrimonas</taxon>
    </lineage>
</organism>
<accession>A0ABP9RUH1</accession>
<dbReference type="EMBL" id="BAABLF010000005">
    <property type="protein sequence ID" value="GAA5187430.1"/>
    <property type="molecule type" value="Genomic_DNA"/>
</dbReference>
<sequence>MEYRLVHEDYSVEYFYFDLVTQAGGLKIDDMGNRLFVLSQVGLMEALYRRLILPPNMEDLVFAEFFTQLGPFNRGEISLETLLSDYLALSESLQRDGLTRDLLLRALMAQGGNWSSLMPPLSASRLVGTDYPLLDATLCLQQLAKDCDREFQRLPEDLKQDIALQAEMGIRALQRHDISRARRFAALALVNDTDYFPAYWLQMQLGIVSGDHQIAVDGLDSLVQRFDVPIDKQMLLQLYPEQGQAFLQSAQFRRWAEQFPEE</sequence>
<keyword evidence="2" id="KW-1185">Reference proteome</keyword>
<proteinExistence type="predicted"/>
<evidence type="ECO:0000313" key="1">
    <source>
        <dbReference type="EMBL" id="GAA5187430.1"/>
    </source>
</evidence>
<name>A0ABP9RUH1_9GAMM</name>
<reference evidence="2" key="1">
    <citation type="journal article" date="2019" name="Int. J. Syst. Evol. Microbiol.">
        <title>The Global Catalogue of Microorganisms (GCM) 10K type strain sequencing project: providing services to taxonomists for standard genome sequencing and annotation.</title>
        <authorList>
            <consortium name="The Broad Institute Genomics Platform"/>
            <consortium name="The Broad Institute Genome Sequencing Center for Infectious Disease"/>
            <person name="Wu L."/>
            <person name="Ma J."/>
        </authorList>
    </citation>
    <scope>NUCLEOTIDE SEQUENCE [LARGE SCALE GENOMIC DNA]</scope>
    <source>
        <strain evidence="2">JCM 18720</strain>
    </source>
</reference>
<evidence type="ECO:0000313" key="2">
    <source>
        <dbReference type="Proteomes" id="UP001501600"/>
    </source>
</evidence>
<gene>
    <name evidence="1" type="ORF">GCM10025772_05040</name>
</gene>
<protein>
    <submittedName>
        <fullName evidence="1">Uncharacterized protein</fullName>
    </submittedName>
</protein>